<dbReference type="PANTHER" id="PTHR37693">
    <property type="entry name" value="PHOSPHATIDYLGLYCEROL LYSYLTRANSFERASE"/>
    <property type="match status" value="1"/>
</dbReference>
<dbReference type="HOGENOM" id="CLU_012871_0_0_14"/>
<comment type="subcellular location">
    <subcellularLocation>
        <location evidence="1">Cell membrane</location>
        <topology evidence="1">Multi-pass membrane protein</topology>
    </subcellularLocation>
</comment>
<dbReference type="PANTHER" id="PTHR37693:SF1">
    <property type="entry name" value="INTEGRAL MEMBRANE PROTEIN"/>
    <property type="match status" value="1"/>
</dbReference>
<keyword evidence="4 6" id="KW-1133">Transmembrane helix</keyword>
<evidence type="ECO:0000313" key="8">
    <source>
        <dbReference type="Proteomes" id="UP000019229"/>
    </source>
</evidence>
<keyword evidence="2" id="KW-1003">Cell membrane</keyword>
<dbReference type="OrthoDB" id="400335at2"/>
<protein>
    <submittedName>
        <fullName evidence="7">Uncharacterized protein</fullName>
    </submittedName>
</protein>
<feature type="transmembrane region" description="Helical" evidence="6">
    <location>
        <begin position="919"/>
        <end position="940"/>
    </location>
</feature>
<organism evidence="7 8">
    <name type="scientific">Mesomycoplasma bovoculi M165/69</name>
    <dbReference type="NCBI Taxonomy" id="743966"/>
    <lineage>
        <taxon>Bacteria</taxon>
        <taxon>Bacillati</taxon>
        <taxon>Mycoplasmatota</taxon>
        <taxon>Mycoplasmoidales</taxon>
        <taxon>Metamycoplasmataceae</taxon>
        <taxon>Mesomycoplasma</taxon>
    </lineage>
</organism>
<keyword evidence="3 6" id="KW-0812">Transmembrane</keyword>
<evidence type="ECO:0000256" key="2">
    <source>
        <dbReference type="ARBA" id="ARBA00022475"/>
    </source>
</evidence>
<feature type="transmembrane region" description="Helical" evidence="6">
    <location>
        <begin position="574"/>
        <end position="593"/>
    </location>
</feature>
<gene>
    <name evidence="7" type="ORF">MYB_02135</name>
</gene>
<evidence type="ECO:0000256" key="5">
    <source>
        <dbReference type="ARBA" id="ARBA00023136"/>
    </source>
</evidence>
<dbReference type="eggNOG" id="COG1109">
    <property type="taxonomic scope" value="Bacteria"/>
</dbReference>
<sequence>MSSALELNSNISSNANKKTFLAFNFDYLPGFYKSKIIAKIGEGNQFINENFIFSKAVALANLLQKKQLNKVLIYHNDNDFSLAFAGIFSRIFKEFKIQTVYFGDFENNKITIAKEFFVNNDFDFFIGIQSIFNEKTAKTIEMFFNHKQLALLTLEDEKFLNNFTINEVNYDNESKEIPKIDNYFMDLNYQTNKFPLNDLKNKYEFFDNNNNRLEVFLKANLNKSENILPIKTNILSKFSLNKFKSNIAIWRKIFSSLKNKPDFVFWLKEDEVQVAYLQKFFYKVISEEDFQLLVLDYILKNHLANAFFLISKDTPDFILEKIKTSFNNIQIFNPENGELEKLFFKIKENQNEVFVLNNNKIFWSPKDQYLFLGQDSSFIALWYLQILEFYKENNLNIIEVIDFIKQNHNFVFKNKMQFFADNKTFSNFVDQLIFEQSNKINIINYEISEQNFNNNIISIKIGLPKNDYLKITYSKIHESVEVSSFFHSSNYSYKESVFLEYEIQNKMKIAKKDNLQIVQSSNKYKNILKFGFFISAIISIIFLLLYKFYNASFSNGSPTEIFNKFYEYFLSDNLAKSVVIINFALFWVSNLIIGMQLKRILRTQNIKVKFKHMFVGSIIAYFMQFSTPFSFGGEISYYWYFNKKGYPLKNVSATLTYNALIHQLSQLIISLIFIPIGFYYFSELFVFNSIEKILFFVWLIINIFLNVVVLAIIFIISVWKKLQYWLIKIFVKILNLRYLHQIEDLKKNEFKYQFFIDNFKIHFLEIFANKKLLFEVLFFYKFLPFVINFSFLTLLITMKNGGYNIGMISAIDYLKFISGNTILAMSNNLSPSPGGVGFVDLTTKIVFQNFFKANDLLNLNIFNFANRLFNWFIPYFVSSIAIITVWIGEKRNDKYQEIKKAIEINPQLKTQFSRSHSRFYWITLPLLFAIGASLLLLVFFH</sequence>
<dbReference type="KEGG" id="mbc:MYB_02135"/>
<evidence type="ECO:0000256" key="6">
    <source>
        <dbReference type="SAM" id="Phobius"/>
    </source>
</evidence>
<accession>W5UTL5</accession>
<evidence type="ECO:0000256" key="3">
    <source>
        <dbReference type="ARBA" id="ARBA00022692"/>
    </source>
</evidence>
<dbReference type="GO" id="GO:0005886">
    <property type="term" value="C:plasma membrane"/>
    <property type="evidence" value="ECO:0007669"/>
    <property type="project" value="UniProtKB-SubCell"/>
</dbReference>
<evidence type="ECO:0000313" key="7">
    <source>
        <dbReference type="EMBL" id="AHH45431.1"/>
    </source>
</evidence>
<keyword evidence="8" id="KW-1185">Reference proteome</keyword>
<feature type="transmembrane region" description="Helical" evidence="6">
    <location>
        <begin position="530"/>
        <end position="549"/>
    </location>
</feature>
<feature type="transmembrane region" description="Helical" evidence="6">
    <location>
        <begin position="868"/>
        <end position="888"/>
    </location>
</feature>
<feature type="transmembrane region" description="Helical" evidence="6">
    <location>
        <begin position="660"/>
        <end position="681"/>
    </location>
</feature>
<dbReference type="InterPro" id="IPR022791">
    <property type="entry name" value="L-PG_synthase/AglD"/>
</dbReference>
<name>W5UTL5_9BACT</name>
<reference evidence="7 8" key="1">
    <citation type="journal article" date="2014" name="Genome Announc.">
        <title>Complete Genome Sequence of Mycoplasma bovoculi Strain M165/69T (ATCC 29104).</title>
        <authorList>
            <person name="Calcutt M.J."/>
            <person name="Foecking M.F."/>
        </authorList>
    </citation>
    <scope>NUCLEOTIDE SEQUENCE [LARGE SCALE GENOMIC DNA]</scope>
    <source>
        <strain evidence="7">M165/69</strain>
    </source>
</reference>
<proteinExistence type="predicted"/>
<dbReference type="Proteomes" id="UP000019229">
    <property type="component" value="Chromosome"/>
</dbReference>
<dbReference type="PATRIC" id="fig|743966.3.peg.430"/>
<feature type="transmembrane region" description="Helical" evidence="6">
    <location>
        <begin position="614"/>
        <end position="640"/>
    </location>
</feature>
<dbReference type="Pfam" id="PF03706">
    <property type="entry name" value="LPG_synthase_TM"/>
    <property type="match status" value="1"/>
</dbReference>
<feature type="transmembrane region" description="Helical" evidence="6">
    <location>
        <begin position="772"/>
        <end position="796"/>
    </location>
</feature>
<dbReference type="EMBL" id="CP007154">
    <property type="protein sequence ID" value="AHH45431.1"/>
    <property type="molecule type" value="Genomic_DNA"/>
</dbReference>
<keyword evidence="5 6" id="KW-0472">Membrane</keyword>
<feature type="transmembrane region" description="Helical" evidence="6">
    <location>
        <begin position="693"/>
        <end position="716"/>
    </location>
</feature>
<evidence type="ECO:0000256" key="1">
    <source>
        <dbReference type="ARBA" id="ARBA00004651"/>
    </source>
</evidence>
<evidence type="ECO:0000256" key="4">
    <source>
        <dbReference type="ARBA" id="ARBA00022989"/>
    </source>
</evidence>
<dbReference type="RefSeq" id="WP_022934668.1">
    <property type="nucleotide sequence ID" value="NZ_CP007154.1"/>
</dbReference>
<dbReference type="STRING" id="743966.MYB_02135"/>
<dbReference type="AlphaFoldDB" id="W5UTL5"/>